<organism evidence="2 3">
    <name type="scientific">Flavobacterium cauense R2A-7</name>
    <dbReference type="NCBI Taxonomy" id="1341154"/>
    <lineage>
        <taxon>Bacteria</taxon>
        <taxon>Pseudomonadati</taxon>
        <taxon>Bacteroidota</taxon>
        <taxon>Flavobacteriia</taxon>
        <taxon>Flavobacteriales</taxon>
        <taxon>Flavobacteriaceae</taxon>
        <taxon>Flavobacterium</taxon>
    </lineage>
</organism>
<keyword evidence="3" id="KW-1185">Reference proteome</keyword>
<accession>A0A562LIF1</accession>
<dbReference type="EMBL" id="VLKQ01000026">
    <property type="protein sequence ID" value="TWI07388.1"/>
    <property type="molecule type" value="Genomic_DNA"/>
</dbReference>
<evidence type="ECO:0000313" key="2">
    <source>
        <dbReference type="EMBL" id="TWI07388.1"/>
    </source>
</evidence>
<gene>
    <name evidence="2" type="ORF">IP98_02946</name>
</gene>
<dbReference type="RefSeq" id="WP_035117171.1">
    <property type="nucleotide sequence ID" value="NZ_AVBI01000005.1"/>
</dbReference>
<keyword evidence="1" id="KW-0472">Membrane</keyword>
<keyword evidence="1" id="KW-0812">Transmembrane</keyword>
<proteinExistence type="predicted"/>
<protein>
    <submittedName>
        <fullName evidence="2">Uncharacterized protein</fullName>
    </submittedName>
</protein>
<feature type="transmembrane region" description="Helical" evidence="1">
    <location>
        <begin position="50"/>
        <end position="71"/>
    </location>
</feature>
<comment type="caution">
    <text evidence="2">The sequence shown here is derived from an EMBL/GenBank/DDBJ whole genome shotgun (WGS) entry which is preliminary data.</text>
</comment>
<name>A0A562LIF1_9FLAO</name>
<evidence type="ECO:0000256" key="1">
    <source>
        <dbReference type="SAM" id="Phobius"/>
    </source>
</evidence>
<dbReference type="AlphaFoldDB" id="A0A562LIF1"/>
<dbReference type="Proteomes" id="UP000319848">
    <property type="component" value="Unassembled WGS sequence"/>
</dbReference>
<dbReference type="OrthoDB" id="1376842at2"/>
<reference evidence="2 3" key="1">
    <citation type="journal article" date="2015" name="Stand. Genomic Sci.">
        <title>Genomic Encyclopedia of Bacterial and Archaeal Type Strains, Phase III: the genomes of soil and plant-associated and newly described type strains.</title>
        <authorList>
            <person name="Whitman W.B."/>
            <person name="Woyke T."/>
            <person name="Klenk H.P."/>
            <person name="Zhou Y."/>
            <person name="Lilburn T.G."/>
            <person name="Beck B.J."/>
            <person name="De Vos P."/>
            <person name="Vandamme P."/>
            <person name="Eisen J.A."/>
            <person name="Garrity G."/>
            <person name="Hugenholtz P."/>
            <person name="Kyrpides N.C."/>
        </authorList>
    </citation>
    <scope>NUCLEOTIDE SEQUENCE [LARGE SCALE GENOMIC DNA]</scope>
    <source>
        <strain evidence="2 3">CGMCC 1.7270</strain>
    </source>
</reference>
<sequence>MTELIAILIASILVGSLIYFFRYKNKAKPKVGIKRNNSSDYFEDYKELKLYWGSIFLIIIGVVVLLAIGIMELAFM</sequence>
<evidence type="ECO:0000313" key="3">
    <source>
        <dbReference type="Proteomes" id="UP000319848"/>
    </source>
</evidence>
<feature type="transmembrane region" description="Helical" evidence="1">
    <location>
        <begin position="6"/>
        <end position="23"/>
    </location>
</feature>
<keyword evidence="1" id="KW-1133">Transmembrane helix</keyword>